<keyword evidence="4" id="KW-0346">Stress response</keyword>
<dbReference type="Proteomes" id="UP000576225">
    <property type="component" value="Unassembled WGS sequence"/>
</dbReference>
<accession>A0A2U1ADE6</accession>
<dbReference type="PANTHER" id="PTHR35535">
    <property type="entry name" value="HEAT SHOCK PROTEIN HSLJ"/>
    <property type="match status" value="1"/>
</dbReference>
<feature type="chain" id="PRO_5041066938" evidence="1">
    <location>
        <begin position="25"/>
        <end position="150"/>
    </location>
</feature>
<comment type="caution">
    <text evidence="4">The sequence shown here is derived from an EMBL/GenBank/DDBJ whole genome shotgun (WGS) entry which is preliminary data.</text>
</comment>
<feature type="domain" description="DUF306" evidence="2">
    <location>
        <begin position="36"/>
        <end position="143"/>
    </location>
</feature>
<dbReference type="Pfam" id="PF03724">
    <property type="entry name" value="META"/>
    <property type="match status" value="1"/>
</dbReference>
<dbReference type="InterPro" id="IPR053147">
    <property type="entry name" value="Hsp_HslJ-like"/>
</dbReference>
<organism evidence="4 5">
    <name type="scientific">Victivallis vadensis</name>
    <dbReference type="NCBI Taxonomy" id="172901"/>
    <lineage>
        <taxon>Bacteria</taxon>
        <taxon>Pseudomonadati</taxon>
        <taxon>Lentisphaerota</taxon>
        <taxon>Lentisphaeria</taxon>
        <taxon>Victivallales</taxon>
        <taxon>Victivallaceae</taxon>
        <taxon>Victivallis</taxon>
    </lineage>
</organism>
<dbReference type="Proteomes" id="UP000245959">
    <property type="component" value="Unassembled WGS sequence"/>
</dbReference>
<dbReference type="GeneID" id="78297147"/>
<proteinExistence type="predicted"/>
<evidence type="ECO:0000256" key="1">
    <source>
        <dbReference type="SAM" id="SignalP"/>
    </source>
</evidence>
<dbReference type="EMBL" id="QEKH01000049">
    <property type="protein sequence ID" value="PVY34449.1"/>
    <property type="molecule type" value="Genomic_DNA"/>
</dbReference>
<reference evidence="3 6" key="2">
    <citation type="submission" date="2020-04" db="EMBL/GenBank/DDBJ databases">
        <authorList>
            <person name="Hitch T.C.A."/>
            <person name="Wylensek D."/>
            <person name="Clavel T."/>
        </authorList>
    </citation>
    <scope>NUCLEOTIDE SEQUENCE [LARGE SCALE GENOMIC DNA]</scope>
    <source>
        <strain evidence="3 6">COR2-253-APC-1A</strain>
    </source>
</reference>
<sequence>MKKNLILSLFAAMTALCLAGCATADTASRPEQPLPLTGTVWIPQFLSNQDKAGLSDDAVVRLVIAADGRCSGAAGDNYFFGHADVTEPDGIRFDRIVLTRRSGPNQQYEQNFVAMLNLARHYSIRGDTLTLCGENKTPLATFRGTVPHNY</sequence>
<dbReference type="EMBL" id="JABAEW010000008">
    <property type="protein sequence ID" value="NMD86127.1"/>
    <property type="molecule type" value="Genomic_DNA"/>
</dbReference>
<evidence type="ECO:0000313" key="6">
    <source>
        <dbReference type="Proteomes" id="UP000576225"/>
    </source>
</evidence>
<name>A0A2U1ADE6_9BACT</name>
<dbReference type="PANTHER" id="PTHR35535:SF1">
    <property type="entry name" value="HEAT SHOCK PROTEIN HSLJ"/>
    <property type="match status" value="1"/>
</dbReference>
<dbReference type="AlphaFoldDB" id="A0A2U1ADE6"/>
<keyword evidence="5" id="KW-1185">Reference proteome</keyword>
<dbReference type="InterPro" id="IPR005184">
    <property type="entry name" value="DUF306_Meta_HslJ"/>
</dbReference>
<dbReference type="Gene3D" id="2.40.128.270">
    <property type="match status" value="1"/>
</dbReference>
<protein>
    <submittedName>
        <fullName evidence="4">Heat shock protein HslJ</fullName>
    </submittedName>
    <submittedName>
        <fullName evidence="3">META domain-containing protein</fullName>
    </submittedName>
</protein>
<evidence type="ECO:0000259" key="2">
    <source>
        <dbReference type="Pfam" id="PF03724"/>
    </source>
</evidence>
<gene>
    <name evidence="4" type="ORF">C8D82_14912</name>
    <name evidence="3" type="ORF">HF882_05965</name>
</gene>
<dbReference type="InterPro" id="IPR038670">
    <property type="entry name" value="HslJ-like_sf"/>
</dbReference>
<reference evidence="4 5" key="1">
    <citation type="submission" date="2018-04" db="EMBL/GenBank/DDBJ databases">
        <title>Genomic Encyclopedia of Type Strains, Phase IV (KMG-IV): sequencing the most valuable type-strain genomes for metagenomic binning, comparative biology and taxonomic classification.</title>
        <authorList>
            <person name="Goeker M."/>
        </authorList>
    </citation>
    <scope>NUCLEOTIDE SEQUENCE [LARGE SCALE GENOMIC DNA]</scope>
    <source>
        <strain evidence="4 5">DSM 14823</strain>
    </source>
</reference>
<evidence type="ECO:0000313" key="4">
    <source>
        <dbReference type="EMBL" id="PVY34449.1"/>
    </source>
</evidence>
<feature type="signal peptide" evidence="1">
    <location>
        <begin position="1"/>
        <end position="24"/>
    </location>
</feature>
<keyword evidence="1" id="KW-0732">Signal</keyword>
<evidence type="ECO:0000313" key="3">
    <source>
        <dbReference type="EMBL" id="NMD86127.1"/>
    </source>
</evidence>
<evidence type="ECO:0000313" key="5">
    <source>
        <dbReference type="Proteomes" id="UP000245959"/>
    </source>
</evidence>
<dbReference type="RefSeq" id="WP_116885885.1">
    <property type="nucleotide sequence ID" value="NZ_CAJKCJ010000008.1"/>
</dbReference>